<reference evidence="1 2" key="1">
    <citation type="submission" date="2018-07" db="EMBL/GenBank/DDBJ databases">
        <title>Freshwater and sediment microbial communities from various areas in North America, analyzing microbe dynamics in response to fracking.</title>
        <authorList>
            <person name="Lamendella R."/>
        </authorList>
    </citation>
    <scope>NUCLEOTIDE SEQUENCE [LARGE SCALE GENOMIC DNA]</scope>
    <source>
        <strain evidence="1 2">160A</strain>
    </source>
</reference>
<evidence type="ECO:0000313" key="2">
    <source>
        <dbReference type="Proteomes" id="UP000252733"/>
    </source>
</evidence>
<protein>
    <submittedName>
        <fullName evidence="1">Uncharacterized protein</fullName>
    </submittedName>
</protein>
<proteinExistence type="predicted"/>
<accession>A0A368VAT8</accession>
<dbReference type="AlphaFoldDB" id="A0A368VAT8"/>
<organism evidence="1 2">
    <name type="scientific">Marinilabilia salmonicolor</name>
    <dbReference type="NCBI Taxonomy" id="989"/>
    <lineage>
        <taxon>Bacteria</taxon>
        <taxon>Pseudomonadati</taxon>
        <taxon>Bacteroidota</taxon>
        <taxon>Bacteroidia</taxon>
        <taxon>Marinilabiliales</taxon>
        <taxon>Marinilabiliaceae</taxon>
        <taxon>Marinilabilia</taxon>
    </lineage>
</organism>
<evidence type="ECO:0000313" key="1">
    <source>
        <dbReference type="EMBL" id="RCW37430.1"/>
    </source>
</evidence>
<dbReference type="Proteomes" id="UP000252733">
    <property type="component" value="Unassembled WGS sequence"/>
</dbReference>
<dbReference type="EMBL" id="QPIZ01000006">
    <property type="protein sequence ID" value="RCW37430.1"/>
    <property type="molecule type" value="Genomic_DNA"/>
</dbReference>
<name>A0A368VAT8_9BACT</name>
<comment type="caution">
    <text evidence="1">The sequence shown here is derived from an EMBL/GenBank/DDBJ whole genome shotgun (WGS) entry which is preliminary data.</text>
</comment>
<keyword evidence="2" id="KW-1185">Reference proteome</keyword>
<dbReference type="RefSeq" id="WP_114436709.1">
    <property type="nucleotide sequence ID" value="NZ_QPIZ01000006.1"/>
</dbReference>
<sequence length="154" mass="18212">MSLFSVALALGLTVALTYIVLRKLYPGWVKTQAQKKLESRLFPQGNRQKAEVLKTFRSFTGERFSDEDILEYFFKIKGLQAVDINTRTNYWVKKYLFSPTSIKLNYFEQVKFYETFLNFPVKPGIEKRSFFKPEKFAREKIKTNRTEQMSKHLA</sequence>
<gene>
    <name evidence="1" type="ORF">DFO77_106124</name>
</gene>